<feature type="transmembrane region" description="Helical" evidence="7">
    <location>
        <begin position="621"/>
        <end position="644"/>
    </location>
</feature>
<dbReference type="AlphaFoldDB" id="A0A8S4NR41"/>
<accession>A0A8S4NR41</accession>
<feature type="transmembrane region" description="Helical" evidence="7">
    <location>
        <begin position="556"/>
        <end position="575"/>
    </location>
</feature>
<keyword evidence="6 7" id="KW-0472">Membrane</keyword>
<feature type="transmembrane region" description="Helical" evidence="7">
    <location>
        <begin position="325"/>
        <end position="353"/>
    </location>
</feature>
<keyword evidence="10" id="KW-1185">Reference proteome</keyword>
<feature type="transmembrane region" description="Helical" evidence="7">
    <location>
        <begin position="283"/>
        <end position="304"/>
    </location>
</feature>
<feature type="transmembrane region" description="Helical" evidence="7">
    <location>
        <begin position="387"/>
        <end position="417"/>
    </location>
</feature>
<evidence type="ECO:0008006" key="11">
    <source>
        <dbReference type="Google" id="ProtNLM"/>
    </source>
</evidence>
<comment type="subcellular location">
    <subcellularLocation>
        <location evidence="1">Membrane</location>
        <topology evidence="1">Multi-pass membrane protein</topology>
    </subcellularLocation>
</comment>
<proteinExistence type="inferred from homology"/>
<evidence type="ECO:0000256" key="3">
    <source>
        <dbReference type="ARBA" id="ARBA00022448"/>
    </source>
</evidence>
<organism evidence="9 10">
    <name type="scientific">Owenia fusiformis</name>
    <name type="common">Polychaete worm</name>
    <dbReference type="NCBI Taxonomy" id="6347"/>
    <lineage>
        <taxon>Eukaryota</taxon>
        <taxon>Metazoa</taxon>
        <taxon>Spiralia</taxon>
        <taxon>Lophotrochozoa</taxon>
        <taxon>Annelida</taxon>
        <taxon>Polychaeta</taxon>
        <taxon>Sedentaria</taxon>
        <taxon>Canalipalpata</taxon>
        <taxon>Sabellida</taxon>
        <taxon>Oweniida</taxon>
        <taxon>Oweniidae</taxon>
        <taxon>Owenia</taxon>
    </lineage>
</organism>
<evidence type="ECO:0000256" key="5">
    <source>
        <dbReference type="ARBA" id="ARBA00022989"/>
    </source>
</evidence>
<dbReference type="Gene3D" id="1.20.1730.10">
    <property type="entry name" value="Sodium/glucose cotransporter"/>
    <property type="match status" value="1"/>
</dbReference>
<gene>
    <name evidence="9" type="ORF">OFUS_LOCUS9216</name>
</gene>
<feature type="transmembrane region" description="Helical" evidence="7">
    <location>
        <begin position="582"/>
        <end position="601"/>
    </location>
</feature>
<evidence type="ECO:0000313" key="10">
    <source>
        <dbReference type="Proteomes" id="UP000749559"/>
    </source>
</evidence>
<feature type="transmembrane region" description="Helical" evidence="7">
    <location>
        <begin position="200"/>
        <end position="219"/>
    </location>
</feature>
<reference evidence="9" key="1">
    <citation type="submission" date="2022-03" db="EMBL/GenBank/DDBJ databases">
        <authorList>
            <person name="Martin C."/>
        </authorList>
    </citation>
    <scope>NUCLEOTIDE SEQUENCE</scope>
</reference>
<dbReference type="GO" id="GO:0005886">
    <property type="term" value="C:plasma membrane"/>
    <property type="evidence" value="ECO:0007669"/>
    <property type="project" value="TreeGrafter"/>
</dbReference>
<feature type="signal peptide" evidence="8">
    <location>
        <begin position="1"/>
        <end position="17"/>
    </location>
</feature>
<name>A0A8S4NR41_OWEFU</name>
<evidence type="ECO:0000256" key="2">
    <source>
        <dbReference type="ARBA" id="ARBA00006434"/>
    </source>
</evidence>
<evidence type="ECO:0000313" key="9">
    <source>
        <dbReference type="EMBL" id="CAH1782807.1"/>
    </source>
</evidence>
<dbReference type="InterPro" id="IPR038377">
    <property type="entry name" value="Na/Glc_symporter_sf"/>
</dbReference>
<dbReference type="PANTHER" id="PTHR46154">
    <property type="match status" value="1"/>
</dbReference>
<evidence type="ECO:0000256" key="8">
    <source>
        <dbReference type="SAM" id="SignalP"/>
    </source>
</evidence>
<feature type="transmembrane region" description="Helical" evidence="7">
    <location>
        <begin position="165"/>
        <end position="188"/>
    </location>
</feature>
<dbReference type="GO" id="GO:0015204">
    <property type="term" value="F:urea transmembrane transporter activity"/>
    <property type="evidence" value="ECO:0007669"/>
    <property type="project" value="InterPro"/>
</dbReference>
<protein>
    <recommendedName>
        <fullName evidence="11">Urea-proton symporter DUR3</fullName>
    </recommendedName>
</protein>
<feature type="transmembrane region" description="Helical" evidence="7">
    <location>
        <begin position="124"/>
        <end position="144"/>
    </location>
</feature>
<dbReference type="EMBL" id="CAIIXF020000005">
    <property type="protein sequence ID" value="CAH1782807.1"/>
    <property type="molecule type" value="Genomic_DNA"/>
</dbReference>
<dbReference type="PROSITE" id="PS50283">
    <property type="entry name" value="NA_SOLUT_SYMP_3"/>
    <property type="match status" value="1"/>
</dbReference>
<sequence length="816" mass="88976">MNLLLFLFLCALKGIYGQGSTTEDPLTTVGANITSLGVRPSIKLGYALLLILGFGVFSVVVAIAFNLVRKKVYHDSDNVDTAFDAGGNVSIGLTATTIVSQWTWSATLLQSSTVASKYGISGPFWYGAGATIQILMFATLSIQLKTKAPGAKTFLQVIRARFGKNAHIVFCVFACVTNLVVMVSLLLAGTSVMTSLVEGLSLELACLIMAAVIGSYTLIGGLGATFYVSYFNTSLIFAMIMLLVIEVYYNPSGRESNPLGSANVIYSYLNQTKGPDGNTENSYLTFLSSGGALFGVINIIGNFGTVFCDQSYWQSSVAAKPVQGVWGFIAGGLTWFAIPFTLATTMGLSYLALGTLRGAPLLSPADVDKGLVPPVVAQVLLQESGEYVLLLLILMAVMSTGSAEIIAVASIIVYDIYQIYGLPFRRNFIEGNCILCNKALRKLDAEQQPDENGKVNHTSTTELYTMQKEVEVFEEDTCVCPPAYGCPDCAADHARRREFSDTNTEEPYRCPTHGKYRQYQDSLMRIKSWIILWLTMFTIPLILFCVGVGLNLGWVYLFTGVLIGCTVVPIALSVIWSRVTSVAMIAGVITGCVSGLTAWLIMASTYEGGLGDFLKNTGRELVMFVGNCCSIGVGGIVCIVVSLVTGKSKSDKAHEEWEKTRNIENPLHPWSLKYAEEFGIDTSTSTIWRPTQEEMAKIFRKARLIAIIVGLVLTVGLVIIWPSSMMSLVVLSETQFRMWTQFSQVWAFTAAVFIVTVPLVQEIYGIIKQVKQNRENAQKSSMGEDAHTVKSNGAYVHDQEQAIRKRSEQVEHHTAL</sequence>
<dbReference type="OrthoDB" id="6132759at2759"/>
<evidence type="ECO:0000256" key="4">
    <source>
        <dbReference type="ARBA" id="ARBA00022692"/>
    </source>
</evidence>
<dbReference type="InterPro" id="IPR031155">
    <property type="entry name" value="DUR"/>
</dbReference>
<evidence type="ECO:0000256" key="1">
    <source>
        <dbReference type="ARBA" id="ARBA00004141"/>
    </source>
</evidence>
<feature type="chain" id="PRO_5035749957" description="Urea-proton symporter DUR3" evidence="8">
    <location>
        <begin position="18"/>
        <end position="816"/>
    </location>
</feature>
<feature type="transmembrane region" description="Helical" evidence="7">
    <location>
        <begin position="85"/>
        <end position="104"/>
    </location>
</feature>
<keyword evidence="8" id="KW-0732">Signal</keyword>
<keyword evidence="4 7" id="KW-0812">Transmembrane</keyword>
<feature type="transmembrane region" description="Helical" evidence="7">
    <location>
        <begin position="44"/>
        <end position="65"/>
    </location>
</feature>
<feature type="transmembrane region" description="Helical" evidence="7">
    <location>
        <begin position="226"/>
        <end position="249"/>
    </location>
</feature>
<dbReference type="InterPro" id="IPR001734">
    <property type="entry name" value="Na/solute_symporter"/>
</dbReference>
<dbReference type="PANTHER" id="PTHR46154:SF4">
    <property type="entry name" value="UREA ACTIVE TRANSPORTER"/>
    <property type="match status" value="1"/>
</dbReference>
<comment type="similarity">
    <text evidence="2">Belongs to the sodium:solute symporter (SSF) (TC 2.A.21) family.</text>
</comment>
<dbReference type="Proteomes" id="UP000749559">
    <property type="component" value="Unassembled WGS sequence"/>
</dbReference>
<feature type="transmembrane region" description="Helical" evidence="7">
    <location>
        <begin position="745"/>
        <end position="767"/>
    </location>
</feature>
<dbReference type="CDD" id="cd11476">
    <property type="entry name" value="SLC5sbd_DUR3"/>
    <property type="match status" value="1"/>
</dbReference>
<evidence type="ECO:0000256" key="6">
    <source>
        <dbReference type="ARBA" id="ARBA00023136"/>
    </source>
</evidence>
<keyword evidence="3" id="KW-0813">Transport</keyword>
<feature type="transmembrane region" description="Helical" evidence="7">
    <location>
        <begin position="529"/>
        <end position="550"/>
    </location>
</feature>
<evidence type="ECO:0000256" key="7">
    <source>
        <dbReference type="SAM" id="Phobius"/>
    </source>
</evidence>
<keyword evidence="5 7" id="KW-1133">Transmembrane helix</keyword>
<feature type="transmembrane region" description="Helical" evidence="7">
    <location>
        <begin position="704"/>
        <end position="725"/>
    </location>
</feature>
<dbReference type="Pfam" id="PF00474">
    <property type="entry name" value="SSF"/>
    <property type="match status" value="1"/>
</dbReference>
<comment type="caution">
    <text evidence="9">The sequence shown here is derived from an EMBL/GenBank/DDBJ whole genome shotgun (WGS) entry which is preliminary data.</text>
</comment>